<name>E4XA03_OIKDI</name>
<dbReference type="InterPro" id="IPR051135">
    <property type="entry name" value="Gal/GlcNAc/GalNAc_ST"/>
</dbReference>
<feature type="compositionally biased region" description="Polar residues" evidence="1">
    <location>
        <begin position="382"/>
        <end position="391"/>
    </location>
</feature>
<evidence type="ECO:0000313" key="2">
    <source>
        <dbReference type="EMBL" id="CBY08371.1"/>
    </source>
</evidence>
<feature type="region of interest" description="Disordered" evidence="1">
    <location>
        <begin position="372"/>
        <end position="391"/>
    </location>
</feature>
<dbReference type="GO" id="GO:0001517">
    <property type="term" value="F:N-acetylglucosamine 6-O-sulfotransferase activity"/>
    <property type="evidence" value="ECO:0007669"/>
    <property type="project" value="TreeGrafter"/>
</dbReference>
<protein>
    <submittedName>
        <fullName evidence="2">Uncharacterized protein</fullName>
    </submittedName>
</protein>
<proteinExistence type="predicted"/>
<gene>
    <name evidence="2" type="ORF">GSOID_T00004937001</name>
</gene>
<dbReference type="OrthoDB" id="6138663at2759"/>
<dbReference type="EMBL" id="FN653031">
    <property type="protein sequence ID" value="CBY08371.1"/>
    <property type="molecule type" value="Genomic_DNA"/>
</dbReference>
<dbReference type="GO" id="GO:0006790">
    <property type="term" value="P:sulfur compound metabolic process"/>
    <property type="evidence" value="ECO:0007669"/>
    <property type="project" value="TreeGrafter"/>
</dbReference>
<dbReference type="PANTHER" id="PTHR10704:SF71">
    <property type="entry name" value="CARBOHYDRATE SULFOTRANSFERASE 1-LIKE"/>
    <property type="match status" value="1"/>
</dbReference>
<dbReference type="PANTHER" id="PTHR10704">
    <property type="entry name" value="CARBOHYDRATE SULFOTRANSFERASE"/>
    <property type="match status" value="1"/>
</dbReference>
<dbReference type="InterPro" id="IPR027417">
    <property type="entry name" value="P-loop_NTPase"/>
</dbReference>
<accession>E4XA03</accession>
<dbReference type="Pfam" id="PF13469">
    <property type="entry name" value="Sulfotransfer_3"/>
    <property type="match status" value="1"/>
</dbReference>
<dbReference type="InParanoid" id="E4XA03"/>
<dbReference type="Proteomes" id="UP000001307">
    <property type="component" value="Unassembled WGS sequence"/>
</dbReference>
<sequence length="445" mass="50268">MKDKLLLLLLALIVLVVVVFRIDRNVIDIKEYIVHDYSIESDLSSGLFEELEKQNKDTKLPAKNINSALAKSPKKVAASSRKGPVKVLLITAHRSGSTFLGELFNENPDAFYLFEPLAGIQGEHSTLGCAKNPTKKLSLLRRYFECDTPSFYQSVPVLDVATKKLKLDKNRIIHGGKVKSRTSEMPSNAIEMEMPEHGRCARSNLCFRENHNWSCDTGICKVPQDKQSSDKLTGKKDGRCGCTPLDTSLMNEMCRSKKIIAQKVIRLCDIDHIAQLAADQPELKVVLFFRDPRGIYGSRRKLVGSRVLKPSINMTCTYYEKALDFASSNQDNFIALRYEDMSLEPLETARKIYEFIGEPLPASLERWINASKASSDPGEKNNPYSTQRNSTYTATKWRSENSFAAVDYVQKTCQSMMQKAGYNFVRNEQQLTDKTFPLFAKFPLA</sequence>
<reference evidence="2" key="1">
    <citation type="journal article" date="2010" name="Science">
        <title>Plasticity of animal genome architecture unmasked by rapid evolution of a pelagic tunicate.</title>
        <authorList>
            <person name="Denoeud F."/>
            <person name="Henriet S."/>
            <person name="Mungpakdee S."/>
            <person name="Aury J.M."/>
            <person name="Da Silva C."/>
            <person name="Brinkmann H."/>
            <person name="Mikhaleva J."/>
            <person name="Olsen L.C."/>
            <person name="Jubin C."/>
            <person name="Canestro C."/>
            <person name="Bouquet J.M."/>
            <person name="Danks G."/>
            <person name="Poulain J."/>
            <person name="Campsteijn C."/>
            <person name="Adamski M."/>
            <person name="Cross I."/>
            <person name="Yadetie F."/>
            <person name="Muffato M."/>
            <person name="Louis A."/>
            <person name="Butcher S."/>
            <person name="Tsagkogeorga G."/>
            <person name="Konrad A."/>
            <person name="Singh S."/>
            <person name="Jensen M.F."/>
            <person name="Cong E.H."/>
            <person name="Eikeseth-Otteraa H."/>
            <person name="Noel B."/>
            <person name="Anthouard V."/>
            <person name="Porcel B.M."/>
            <person name="Kachouri-Lafond R."/>
            <person name="Nishino A."/>
            <person name="Ugolini M."/>
            <person name="Chourrout P."/>
            <person name="Nishida H."/>
            <person name="Aasland R."/>
            <person name="Huzurbazar S."/>
            <person name="Westhof E."/>
            <person name="Delsuc F."/>
            <person name="Lehrach H."/>
            <person name="Reinhardt R."/>
            <person name="Weissenbach J."/>
            <person name="Roy S.W."/>
            <person name="Artiguenave F."/>
            <person name="Postlethwait J.H."/>
            <person name="Manak J.R."/>
            <person name="Thompson E.M."/>
            <person name="Jaillon O."/>
            <person name="Du Pasquier L."/>
            <person name="Boudinot P."/>
            <person name="Liberles D.A."/>
            <person name="Volff J.N."/>
            <person name="Philippe H."/>
            <person name="Lenhard B."/>
            <person name="Roest Crollius H."/>
            <person name="Wincker P."/>
            <person name="Chourrout D."/>
        </authorList>
    </citation>
    <scope>NUCLEOTIDE SEQUENCE [LARGE SCALE GENOMIC DNA]</scope>
</reference>
<keyword evidence="3" id="KW-1185">Reference proteome</keyword>
<dbReference type="Gene3D" id="3.40.50.300">
    <property type="entry name" value="P-loop containing nucleotide triphosphate hydrolases"/>
    <property type="match status" value="1"/>
</dbReference>
<dbReference type="SUPFAM" id="SSF52540">
    <property type="entry name" value="P-loop containing nucleoside triphosphate hydrolases"/>
    <property type="match status" value="1"/>
</dbReference>
<dbReference type="AlphaFoldDB" id="E4XA03"/>
<dbReference type="GO" id="GO:0006044">
    <property type="term" value="P:N-acetylglucosamine metabolic process"/>
    <property type="evidence" value="ECO:0007669"/>
    <property type="project" value="TreeGrafter"/>
</dbReference>
<evidence type="ECO:0000256" key="1">
    <source>
        <dbReference type="SAM" id="MobiDB-lite"/>
    </source>
</evidence>
<evidence type="ECO:0000313" key="3">
    <source>
        <dbReference type="Proteomes" id="UP000001307"/>
    </source>
</evidence>
<organism evidence="2">
    <name type="scientific">Oikopleura dioica</name>
    <name type="common">Tunicate</name>
    <dbReference type="NCBI Taxonomy" id="34765"/>
    <lineage>
        <taxon>Eukaryota</taxon>
        <taxon>Metazoa</taxon>
        <taxon>Chordata</taxon>
        <taxon>Tunicata</taxon>
        <taxon>Appendicularia</taxon>
        <taxon>Copelata</taxon>
        <taxon>Oikopleuridae</taxon>
        <taxon>Oikopleura</taxon>
    </lineage>
</organism>